<dbReference type="Proteomes" id="UP000283374">
    <property type="component" value="Unassembled WGS sequence"/>
</dbReference>
<dbReference type="InterPro" id="IPR003812">
    <property type="entry name" value="Fido"/>
</dbReference>
<gene>
    <name evidence="2" type="ORF">D1825_15455</name>
</gene>
<evidence type="ECO:0000313" key="2">
    <source>
        <dbReference type="EMBL" id="RHA37987.1"/>
    </source>
</evidence>
<dbReference type="RefSeq" id="WP_118768311.1">
    <property type="nucleotide sequence ID" value="NZ_QWKP01000218.1"/>
</dbReference>
<name>A0A413RI65_9CELL</name>
<dbReference type="EMBL" id="QWKP01000218">
    <property type="protein sequence ID" value="RHA37987.1"/>
    <property type="molecule type" value="Genomic_DNA"/>
</dbReference>
<comment type="caution">
    <text evidence="2">The sequence shown here is derived from an EMBL/GenBank/DDBJ whole genome shotgun (WGS) entry which is preliminary data.</text>
</comment>
<dbReference type="OrthoDB" id="5241763at2"/>
<dbReference type="SUPFAM" id="SSF140931">
    <property type="entry name" value="Fic-like"/>
    <property type="match status" value="1"/>
</dbReference>
<keyword evidence="3" id="KW-1185">Reference proteome</keyword>
<evidence type="ECO:0000259" key="1">
    <source>
        <dbReference type="PROSITE" id="PS51459"/>
    </source>
</evidence>
<dbReference type="PROSITE" id="PS51459">
    <property type="entry name" value="FIDO"/>
    <property type="match status" value="1"/>
</dbReference>
<sequence>MDPLAALADLPGVADSLARARTACEELRWHEAYRRRWREVRAEAGIRSARASAALDGGRVPLEAVRSLAVGSPAPAGLPFVLAGGALRASALVESLMPDLGARDTPPLPPFGQLLARVHAAAASGLVADADLGRLRSSADPQDLTGLGSAPTGEELAARLALLGSLVEASRAPALVVAAVVHGELLTLRPFVAGNGVVARAVFRLLLTSRGLDPTGSVICSAGWAASPNPYLGGAAGFATGDAAAVARWIVLCADGVDSGAAAARDVADSVLAGSLSPG</sequence>
<dbReference type="InterPro" id="IPR036597">
    <property type="entry name" value="Fido-like_dom_sf"/>
</dbReference>
<reference evidence="2 3" key="1">
    <citation type="submission" date="2018-08" db="EMBL/GenBank/DDBJ databases">
        <title>Cellulomonas rhizosphaerae sp. nov., a novel actinomycete isolated from soil.</title>
        <authorList>
            <person name="Tian Y."/>
        </authorList>
    </citation>
    <scope>NUCLEOTIDE SEQUENCE [LARGE SCALE GENOMIC DNA]</scope>
    <source>
        <strain evidence="2 3">NEAU-TCZ24</strain>
    </source>
</reference>
<dbReference type="AlphaFoldDB" id="A0A413RI65"/>
<feature type="domain" description="Fido" evidence="1">
    <location>
        <begin position="110"/>
        <end position="252"/>
    </location>
</feature>
<protein>
    <submittedName>
        <fullName evidence="2">Cell filamentation protein Fic</fullName>
    </submittedName>
</protein>
<dbReference type="Gene3D" id="1.10.3290.10">
    <property type="entry name" value="Fido-like domain"/>
    <property type="match status" value="1"/>
</dbReference>
<accession>A0A413RI65</accession>
<proteinExistence type="predicted"/>
<evidence type="ECO:0000313" key="3">
    <source>
        <dbReference type="Proteomes" id="UP000283374"/>
    </source>
</evidence>
<dbReference type="Pfam" id="PF02661">
    <property type="entry name" value="Fic"/>
    <property type="match status" value="1"/>
</dbReference>
<organism evidence="2 3">
    <name type="scientific">Cellulomonas rhizosphaerae</name>
    <dbReference type="NCBI Taxonomy" id="2293719"/>
    <lineage>
        <taxon>Bacteria</taxon>
        <taxon>Bacillati</taxon>
        <taxon>Actinomycetota</taxon>
        <taxon>Actinomycetes</taxon>
        <taxon>Micrococcales</taxon>
        <taxon>Cellulomonadaceae</taxon>
        <taxon>Cellulomonas</taxon>
    </lineage>
</organism>